<protein>
    <submittedName>
        <fullName evidence="4">Peptidase, A24 family</fullName>
    </submittedName>
</protein>
<dbReference type="GO" id="GO:0004190">
    <property type="term" value="F:aspartic-type endopeptidase activity"/>
    <property type="evidence" value="ECO:0007669"/>
    <property type="project" value="InterPro"/>
</dbReference>
<feature type="transmembrane region" description="Helical" evidence="2">
    <location>
        <begin position="6"/>
        <end position="21"/>
    </location>
</feature>
<dbReference type="HOGENOM" id="CLU_057101_11_1_11"/>
<reference evidence="4" key="1">
    <citation type="submission" date="2010-06" db="EMBL/GenBank/DDBJ databases">
        <authorList>
            <person name="Muzny D."/>
            <person name="Qin X."/>
            <person name="Buhay C."/>
            <person name="Dugan-Rocha S."/>
            <person name="Ding Y."/>
            <person name="Chen G."/>
            <person name="Hawes A."/>
            <person name="Holder M."/>
            <person name="Jhangiani S."/>
            <person name="Johnson A."/>
            <person name="Khan Z."/>
            <person name="Li Z."/>
            <person name="Liu W."/>
            <person name="Liu X."/>
            <person name="Perez L."/>
            <person name="Shen H."/>
            <person name="Wang Q."/>
            <person name="Watt J."/>
            <person name="Xi L."/>
            <person name="Xin Y."/>
            <person name="Zhou J."/>
            <person name="Deng J."/>
            <person name="Jiang H."/>
            <person name="Liu Y."/>
            <person name="Qu J."/>
            <person name="Song X.-Z."/>
            <person name="Zhang L."/>
            <person name="Villasana D."/>
            <person name="Johnson A."/>
            <person name="Liu J."/>
            <person name="Liyanage D."/>
            <person name="Lorensuhewa L."/>
            <person name="Robinson T."/>
            <person name="Song A."/>
            <person name="Song B.-B."/>
            <person name="Dinh H."/>
            <person name="Thornton R."/>
            <person name="Coyle M."/>
            <person name="Francisco L."/>
            <person name="Jackson L."/>
            <person name="Javaid M."/>
            <person name="Korchina V."/>
            <person name="Kovar C."/>
            <person name="Mata R."/>
            <person name="Mathew T."/>
            <person name="Ngo R."/>
            <person name="Nguyen L."/>
            <person name="Nguyen N."/>
            <person name="Okwuonu G."/>
            <person name="Ongeri F."/>
            <person name="Pham C."/>
            <person name="Simmons D."/>
            <person name="Wilczek-Boney K."/>
            <person name="Hale W."/>
            <person name="Jakkamsetti A."/>
            <person name="Pham P."/>
            <person name="Ruth R."/>
            <person name="San Lucas F."/>
            <person name="Warren J."/>
            <person name="Zhang J."/>
            <person name="Zhao Z."/>
            <person name="Zhou C."/>
            <person name="Zhu D."/>
            <person name="Lee S."/>
            <person name="Bess C."/>
            <person name="Blankenburg K."/>
            <person name="Forbes L."/>
            <person name="Fu Q."/>
            <person name="Gubbala S."/>
            <person name="Hirani K."/>
            <person name="Jayaseelan J.C."/>
            <person name="Lara F."/>
            <person name="Munidasa M."/>
            <person name="Palculict T."/>
            <person name="Patil S."/>
            <person name="Pu L.-L."/>
            <person name="Saada N."/>
            <person name="Tang L."/>
            <person name="Weissenberger G."/>
            <person name="Zhu Y."/>
            <person name="Hemphill L."/>
            <person name="Shang Y."/>
            <person name="Youmans B."/>
            <person name="Ayvaz T."/>
            <person name="Ross M."/>
            <person name="Santibanez J."/>
            <person name="Aqrawi P."/>
            <person name="Gross S."/>
            <person name="Joshi V."/>
            <person name="Fowler G."/>
            <person name="Nazareth L."/>
            <person name="Reid J."/>
            <person name="Worley K."/>
            <person name="Petrosino J."/>
            <person name="Highlander S."/>
            <person name="Gibbs R."/>
        </authorList>
    </citation>
    <scope>NUCLEOTIDE SEQUENCE [LARGE SCALE GENOMIC DNA]</scope>
    <source>
        <strain evidence="4">ATCC 33030</strain>
    </source>
</reference>
<gene>
    <name evidence="4" type="ORF">HMPREF0291_11513</name>
</gene>
<comment type="caution">
    <text evidence="4">The sequence shown here is derived from an EMBL/GenBank/DDBJ whole genome shotgun (WGS) entry which is preliminary data.</text>
</comment>
<sequence length="144" mass="14769">MVAGGIVAGVWSIALVLYDVSQRRLPDFLTLPAAALALIFCVFYPQGVWGLVWPALYLLLAVRGSSDRSTDAGIGGGDIKLAVPLGVALAGVGGALAVLAAMLLASALTIVFLLIKRLPDTAHGPAMLAAAWIVGLACTNSWSL</sequence>
<name>D7WCH5_9CORY</name>
<accession>D7WCH5</accession>
<dbReference type="PANTHER" id="PTHR30487">
    <property type="entry name" value="TYPE 4 PREPILIN-LIKE PROTEINS LEADER PEPTIDE-PROCESSING ENZYME"/>
    <property type="match status" value="1"/>
</dbReference>
<keyword evidence="5" id="KW-1185">Reference proteome</keyword>
<dbReference type="PANTHER" id="PTHR30487:SF0">
    <property type="entry name" value="PREPILIN LEADER PEPTIDASE_N-METHYLTRANSFERASE-RELATED"/>
    <property type="match status" value="1"/>
</dbReference>
<dbReference type="AlphaFoldDB" id="D7WCH5"/>
<evidence type="ECO:0000313" key="4">
    <source>
        <dbReference type="EMBL" id="EFK53856.1"/>
    </source>
</evidence>
<comment type="similarity">
    <text evidence="1">Belongs to the peptidase A24 family.</text>
</comment>
<dbReference type="GO" id="GO:0006465">
    <property type="term" value="P:signal peptide processing"/>
    <property type="evidence" value="ECO:0007669"/>
    <property type="project" value="TreeGrafter"/>
</dbReference>
<dbReference type="Gene3D" id="1.20.120.1220">
    <property type="match status" value="1"/>
</dbReference>
<evidence type="ECO:0000259" key="3">
    <source>
        <dbReference type="Pfam" id="PF01478"/>
    </source>
</evidence>
<evidence type="ECO:0000313" key="5">
    <source>
        <dbReference type="Proteomes" id="UP000004208"/>
    </source>
</evidence>
<dbReference type="OrthoDB" id="4428077at2"/>
<feature type="transmembrane region" description="Helical" evidence="2">
    <location>
        <begin position="126"/>
        <end position="143"/>
    </location>
</feature>
<dbReference type="GO" id="GO:0005886">
    <property type="term" value="C:plasma membrane"/>
    <property type="evidence" value="ECO:0007669"/>
    <property type="project" value="TreeGrafter"/>
</dbReference>
<organism evidence="4 5">
    <name type="scientific">Corynebacterium genitalium ATCC 33030</name>
    <dbReference type="NCBI Taxonomy" id="585529"/>
    <lineage>
        <taxon>Bacteria</taxon>
        <taxon>Bacillati</taxon>
        <taxon>Actinomycetota</taxon>
        <taxon>Actinomycetes</taxon>
        <taxon>Mycobacteriales</taxon>
        <taxon>Corynebacteriaceae</taxon>
        <taxon>Corynebacterium</taxon>
    </lineage>
</organism>
<dbReference type="STRING" id="585529.HMPREF0291_11513"/>
<dbReference type="InterPro" id="IPR000045">
    <property type="entry name" value="Prepilin_IV_endopep_pep"/>
</dbReference>
<feature type="transmembrane region" description="Helical" evidence="2">
    <location>
        <begin position="33"/>
        <end position="61"/>
    </location>
</feature>
<dbReference type="RefSeq" id="WP_005289971.1">
    <property type="nucleotide sequence ID" value="NZ_CM000961.1"/>
</dbReference>
<keyword evidence="2" id="KW-0812">Transmembrane</keyword>
<feature type="domain" description="Prepilin type IV endopeptidase peptidase" evidence="3">
    <location>
        <begin position="7"/>
        <end position="110"/>
    </location>
</feature>
<evidence type="ECO:0000256" key="1">
    <source>
        <dbReference type="ARBA" id="ARBA00005801"/>
    </source>
</evidence>
<keyword evidence="2" id="KW-1133">Transmembrane helix</keyword>
<dbReference type="Pfam" id="PF01478">
    <property type="entry name" value="Peptidase_A24"/>
    <property type="match status" value="1"/>
</dbReference>
<dbReference type="EMBL" id="ACLJ02000003">
    <property type="protein sequence ID" value="EFK53856.1"/>
    <property type="molecule type" value="Genomic_DNA"/>
</dbReference>
<dbReference type="eggNOG" id="COG1989">
    <property type="taxonomic scope" value="Bacteria"/>
</dbReference>
<proteinExistence type="inferred from homology"/>
<dbReference type="InterPro" id="IPR050882">
    <property type="entry name" value="Prepilin_peptidase/N-MTase"/>
</dbReference>
<evidence type="ECO:0000256" key="2">
    <source>
        <dbReference type="SAM" id="Phobius"/>
    </source>
</evidence>
<dbReference type="Proteomes" id="UP000004208">
    <property type="component" value="Unassembled WGS sequence"/>
</dbReference>
<feature type="transmembrane region" description="Helical" evidence="2">
    <location>
        <begin position="81"/>
        <end position="114"/>
    </location>
</feature>
<keyword evidence="2" id="KW-0472">Membrane</keyword>